<dbReference type="PANTHER" id="PTHR30068">
    <property type="entry name" value="URONATE ISOMERASE"/>
    <property type="match status" value="1"/>
</dbReference>
<dbReference type="AlphaFoldDB" id="A0A628V6Y2"/>
<dbReference type="UniPathway" id="UPA00246"/>
<evidence type="ECO:0000256" key="2">
    <source>
        <dbReference type="ARBA" id="ARBA00004892"/>
    </source>
</evidence>
<evidence type="ECO:0000256" key="5">
    <source>
        <dbReference type="ARBA" id="ARBA00020555"/>
    </source>
</evidence>
<dbReference type="Gene3D" id="3.20.20.140">
    <property type="entry name" value="Metal-dependent hydrolases"/>
    <property type="match status" value="1"/>
</dbReference>
<evidence type="ECO:0000256" key="6">
    <source>
        <dbReference type="ARBA" id="ARBA00023235"/>
    </source>
</evidence>
<protein>
    <recommendedName>
        <fullName evidence="5">Uronate isomerase</fullName>
        <ecNumber evidence="4">5.3.1.12</ecNumber>
    </recommendedName>
</protein>
<dbReference type="EMBL" id="AAMBER010000016">
    <property type="protein sequence ID" value="EDF5515175.1"/>
    <property type="molecule type" value="Genomic_DNA"/>
</dbReference>
<sequence length="112" mass="12982">MISSERFSKTLGITDRSSIWHYRNFVRPDTARSIWTPCNEKLATPDFFVRAIMQQMNVRMVGTTGHPKNSLAYHRKIAADDKFDIEVAPGYGKYKSPSKLFKNNMDLFFLET</sequence>
<dbReference type="GO" id="GO:0042840">
    <property type="term" value="P:D-glucuronate catabolic process"/>
    <property type="evidence" value="ECO:0007669"/>
    <property type="project" value="TreeGrafter"/>
</dbReference>
<dbReference type="EC" id="5.3.1.12" evidence="4"/>
<reference evidence="7" key="1">
    <citation type="submission" date="2019-10" db="EMBL/GenBank/DDBJ databases">
        <authorList>
            <consortium name="PulseNet: The National Subtyping Network for Foodborne Disease Surveillance"/>
            <person name="Tarr C.L."/>
            <person name="Trees E."/>
            <person name="Katz L.S."/>
            <person name="Carleton-Romer H.A."/>
            <person name="Stroika S."/>
            <person name="Kucerova Z."/>
            <person name="Roache K.F."/>
            <person name="Sabol A.L."/>
            <person name="Besser J."/>
            <person name="Gerner-Smidt P."/>
        </authorList>
    </citation>
    <scope>NUCLEOTIDE SEQUENCE</scope>
    <source>
        <strain evidence="7">PNUSAS102632</strain>
    </source>
</reference>
<dbReference type="PANTHER" id="PTHR30068:SF4">
    <property type="entry name" value="URONATE ISOMERASE"/>
    <property type="match status" value="1"/>
</dbReference>
<dbReference type="Gene3D" id="1.10.2020.10">
    <property type="entry name" value="uronate isomerase, domain 2, chain A"/>
    <property type="match status" value="1"/>
</dbReference>
<evidence type="ECO:0000256" key="1">
    <source>
        <dbReference type="ARBA" id="ARBA00001165"/>
    </source>
</evidence>
<dbReference type="Pfam" id="PF02614">
    <property type="entry name" value="UxaC"/>
    <property type="match status" value="1"/>
</dbReference>
<evidence type="ECO:0000256" key="3">
    <source>
        <dbReference type="ARBA" id="ARBA00008397"/>
    </source>
</evidence>
<comment type="pathway">
    <text evidence="2">Carbohydrate metabolism; pentose and glucuronate interconversion.</text>
</comment>
<comment type="catalytic activity">
    <reaction evidence="1">
        <text>D-glucuronate = D-fructuronate</text>
        <dbReference type="Rhea" id="RHEA:13049"/>
        <dbReference type="ChEBI" id="CHEBI:58720"/>
        <dbReference type="ChEBI" id="CHEBI:59863"/>
        <dbReference type="EC" id="5.3.1.12"/>
    </reaction>
</comment>
<dbReference type="InterPro" id="IPR032466">
    <property type="entry name" value="Metal_Hydrolase"/>
</dbReference>
<accession>A0A628V6Y2</accession>
<proteinExistence type="inferred from homology"/>
<evidence type="ECO:0000256" key="4">
    <source>
        <dbReference type="ARBA" id="ARBA00012546"/>
    </source>
</evidence>
<evidence type="ECO:0000313" key="7">
    <source>
        <dbReference type="EMBL" id="EDF5515175.1"/>
    </source>
</evidence>
<keyword evidence="6" id="KW-0413">Isomerase</keyword>
<dbReference type="InterPro" id="IPR003766">
    <property type="entry name" value="Uronate_isomerase"/>
</dbReference>
<comment type="caution">
    <text evidence="7">The sequence shown here is derived from an EMBL/GenBank/DDBJ whole genome shotgun (WGS) entry which is preliminary data.</text>
</comment>
<dbReference type="SUPFAM" id="SSF51556">
    <property type="entry name" value="Metallo-dependent hydrolases"/>
    <property type="match status" value="1"/>
</dbReference>
<dbReference type="GO" id="GO:0019698">
    <property type="term" value="P:D-galacturonate catabolic process"/>
    <property type="evidence" value="ECO:0007669"/>
    <property type="project" value="TreeGrafter"/>
</dbReference>
<dbReference type="GO" id="GO:0008880">
    <property type="term" value="F:glucuronate isomerase activity"/>
    <property type="evidence" value="ECO:0007669"/>
    <property type="project" value="UniProtKB-EC"/>
</dbReference>
<gene>
    <name evidence="7" type="ORF">GB848_19780</name>
</gene>
<name>A0A628V6Y2_SALER</name>
<organism evidence="7">
    <name type="scientific">Salmonella enterica</name>
    <name type="common">Salmonella choleraesuis</name>
    <dbReference type="NCBI Taxonomy" id="28901"/>
    <lineage>
        <taxon>Bacteria</taxon>
        <taxon>Pseudomonadati</taxon>
        <taxon>Pseudomonadota</taxon>
        <taxon>Gammaproteobacteria</taxon>
        <taxon>Enterobacterales</taxon>
        <taxon>Enterobacteriaceae</taxon>
        <taxon>Salmonella</taxon>
    </lineage>
</organism>
<comment type="similarity">
    <text evidence="3">Belongs to the metallo-dependent hydrolases superfamily. Uronate isomerase family.</text>
</comment>